<dbReference type="RefSeq" id="WP_110668770.1">
    <property type="nucleotide sequence ID" value="NZ_PYBW01000039.1"/>
</dbReference>
<keyword evidence="2" id="KW-1185">Reference proteome</keyword>
<name>A0A2V4P6Y1_9ACTN</name>
<protein>
    <submittedName>
        <fullName evidence="1">Uncharacterized protein</fullName>
    </submittedName>
</protein>
<evidence type="ECO:0000313" key="1">
    <source>
        <dbReference type="EMBL" id="PYC80488.1"/>
    </source>
</evidence>
<reference evidence="1 2" key="1">
    <citation type="submission" date="2018-03" db="EMBL/GenBank/DDBJ databases">
        <title>Bioinformatic expansion and discovery of thiopeptide antibiotics.</title>
        <authorList>
            <person name="Schwalen C.J."/>
            <person name="Hudson G.A."/>
            <person name="Mitchell D.A."/>
        </authorList>
    </citation>
    <scope>NUCLEOTIDE SEQUENCE [LARGE SCALE GENOMIC DNA]</scope>
    <source>
        <strain evidence="1 2">ATCC 21389</strain>
    </source>
</reference>
<accession>A0A2V4P6Y1</accession>
<evidence type="ECO:0000313" key="2">
    <source>
        <dbReference type="Proteomes" id="UP000248039"/>
    </source>
</evidence>
<organism evidence="1 2">
    <name type="scientific">Streptomyces tateyamensis</name>
    <dbReference type="NCBI Taxonomy" id="565073"/>
    <lineage>
        <taxon>Bacteria</taxon>
        <taxon>Bacillati</taxon>
        <taxon>Actinomycetota</taxon>
        <taxon>Actinomycetes</taxon>
        <taxon>Kitasatosporales</taxon>
        <taxon>Streptomycetaceae</taxon>
        <taxon>Streptomyces</taxon>
    </lineage>
</organism>
<dbReference type="EMBL" id="PYBW01000039">
    <property type="protein sequence ID" value="PYC80488.1"/>
    <property type="molecule type" value="Genomic_DNA"/>
</dbReference>
<sequence length="62" mass="6448">MDITIALPVLLGISSAVLIWAKRVGPIAALLLFLAGFETAGTGLSHPVNQLLAAVIHALNHH</sequence>
<gene>
    <name evidence="1" type="ORF">C7C46_12340</name>
</gene>
<proteinExistence type="predicted"/>
<dbReference type="OrthoDB" id="3873412at2"/>
<dbReference type="Proteomes" id="UP000248039">
    <property type="component" value="Unassembled WGS sequence"/>
</dbReference>
<dbReference type="AlphaFoldDB" id="A0A2V4P6Y1"/>
<comment type="caution">
    <text evidence="1">The sequence shown here is derived from an EMBL/GenBank/DDBJ whole genome shotgun (WGS) entry which is preliminary data.</text>
</comment>